<dbReference type="InterPro" id="IPR028978">
    <property type="entry name" value="Chorismate_lyase_/UTRA_dom_sf"/>
</dbReference>
<keyword evidence="1" id="KW-0805">Transcription regulation</keyword>
<keyword evidence="3" id="KW-0804">Transcription</keyword>
<dbReference type="PROSITE" id="PS50949">
    <property type="entry name" value="HTH_GNTR"/>
    <property type="match status" value="1"/>
</dbReference>
<dbReference type="InterPro" id="IPR036388">
    <property type="entry name" value="WH-like_DNA-bd_sf"/>
</dbReference>
<dbReference type="PANTHER" id="PTHR44846:SF17">
    <property type="entry name" value="GNTR-FAMILY TRANSCRIPTIONAL REGULATOR"/>
    <property type="match status" value="1"/>
</dbReference>
<evidence type="ECO:0000259" key="4">
    <source>
        <dbReference type="PROSITE" id="PS50949"/>
    </source>
</evidence>
<keyword evidence="5" id="KW-0614">Plasmid</keyword>
<proteinExistence type="predicted"/>
<evidence type="ECO:0000256" key="1">
    <source>
        <dbReference type="ARBA" id="ARBA00023015"/>
    </source>
</evidence>
<dbReference type="RefSeq" id="WP_270151608.1">
    <property type="nucleotide sequence ID" value="NZ_CP115451.1"/>
</dbReference>
<evidence type="ECO:0000313" key="6">
    <source>
        <dbReference type="Proteomes" id="UP001212821"/>
    </source>
</evidence>
<geneLocation type="plasmid" evidence="5 6">
    <name>punmamed2</name>
</geneLocation>
<dbReference type="SMART" id="SM00345">
    <property type="entry name" value="HTH_GNTR"/>
    <property type="match status" value="1"/>
</dbReference>
<dbReference type="CDD" id="cd07377">
    <property type="entry name" value="WHTH_GntR"/>
    <property type="match status" value="1"/>
</dbReference>
<dbReference type="InterPro" id="IPR036390">
    <property type="entry name" value="WH_DNA-bd_sf"/>
</dbReference>
<reference evidence="5 6" key="1">
    <citation type="submission" date="2022-12" db="EMBL/GenBank/DDBJ databases">
        <title>HUAS 3-15.</title>
        <authorList>
            <person name="Mo P."/>
        </authorList>
    </citation>
    <scope>NUCLEOTIDE SEQUENCE [LARGE SCALE GENOMIC DNA]</scope>
    <source>
        <strain evidence="5 6">HUAS 3-15</strain>
        <plasmid evidence="5 6">punmamed2</plasmid>
    </source>
</reference>
<dbReference type="InterPro" id="IPR000524">
    <property type="entry name" value="Tscrpt_reg_HTH_GntR"/>
</dbReference>
<dbReference type="Pfam" id="PF00392">
    <property type="entry name" value="GntR"/>
    <property type="match status" value="1"/>
</dbReference>
<evidence type="ECO:0000256" key="2">
    <source>
        <dbReference type="ARBA" id="ARBA00023125"/>
    </source>
</evidence>
<dbReference type="Proteomes" id="UP001212821">
    <property type="component" value="Plasmid punmamed2"/>
</dbReference>
<dbReference type="PANTHER" id="PTHR44846">
    <property type="entry name" value="MANNOSYL-D-GLYCERATE TRANSPORT/METABOLISM SYSTEM REPRESSOR MNGR-RELATED"/>
    <property type="match status" value="1"/>
</dbReference>
<feature type="domain" description="HTH gntR-type" evidence="4">
    <location>
        <begin position="9"/>
        <end position="77"/>
    </location>
</feature>
<dbReference type="SUPFAM" id="SSF64288">
    <property type="entry name" value="Chorismate lyase-like"/>
    <property type="match status" value="1"/>
</dbReference>
<dbReference type="InterPro" id="IPR011663">
    <property type="entry name" value="UTRA"/>
</dbReference>
<accession>A0ABY7QGX9</accession>
<keyword evidence="6" id="KW-1185">Reference proteome</keyword>
<dbReference type="Gene3D" id="1.10.10.10">
    <property type="entry name" value="Winged helix-like DNA-binding domain superfamily/Winged helix DNA-binding domain"/>
    <property type="match status" value="1"/>
</dbReference>
<evidence type="ECO:0000313" key="5">
    <source>
        <dbReference type="EMBL" id="WBP91973.1"/>
    </source>
</evidence>
<keyword evidence="2" id="KW-0238">DNA-binding</keyword>
<sequence length="252" mass="27965">MTATDQTSRGTARGIADALREQIRSGALRPGQVLPTGRELAARFNVSPKTATAGVDILKTEGLVIGEQGGRRRVRAIRRITWNLSEFERGRRRDSHALDDWAIAIKDAGREPRETIVKTVEPAEPQIAEWLRIMSGDEVVKRARVRWVDDEPFQLSTSYFPGTIARGTLLDEDRELSVPGGVLRHIGHPQTSVRDEISTRMPTPEETDILQLPVGTPVIQHVRIGYGATAPVRAMVTIAPGDRHLIVYEMEV</sequence>
<evidence type="ECO:0000256" key="3">
    <source>
        <dbReference type="ARBA" id="ARBA00023163"/>
    </source>
</evidence>
<organism evidence="5 6">
    <name type="scientific">Kitasatospora cathayae</name>
    <dbReference type="NCBI Taxonomy" id="3004092"/>
    <lineage>
        <taxon>Bacteria</taxon>
        <taxon>Bacillati</taxon>
        <taxon>Actinomycetota</taxon>
        <taxon>Actinomycetes</taxon>
        <taxon>Kitasatosporales</taxon>
        <taxon>Streptomycetaceae</taxon>
        <taxon>Kitasatospora</taxon>
    </lineage>
</organism>
<gene>
    <name evidence="5" type="ORF">O1G21_39985</name>
</gene>
<name>A0ABY7QGX9_9ACTN</name>
<dbReference type="EMBL" id="CP115451">
    <property type="protein sequence ID" value="WBP91973.1"/>
    <property type="molecule type" value="Genomic_DNA"/>
</dbReference>
<dbReference type="SMART" id="SM00866">
    <property type="entry name" value="UTRA"/>
    <property type="match status" value="1"/>
</dbReference>
<dbReference type="Pfam" id="PF07702">
    <property type="entry name" value="UTRA"/>
    <property type="match status" value="1"/>
</dbReference>
<dbReference type="SUPFAM" id="SSF46785">
    <property type="entry name" value="Winged helix' DNA-binding domain"/>
    <property type="match status" value="1"/>
</dbReference>
<protein>
    <submittedName>
        <fullName evidence="5">GntR family transcriptional regulator</fullName>
    </submittedName>
</protein>
<dbReference type="Gene3D" id="3.40.1410.10">
    <property type="entry name" value="Chorismate lyase-like"/>
    <property type="match status" value="1"/>
</dbReference>
<dbReference type="InterPro" id="IPR050679">
    <property type="entry name" value="Bact_HTH_transcr_reg"/>
</dbReference>